<comment type="caution">
    <text evidence="1">The sequence shown here is derived from an EMBL/GenBank/DDBJ whole genome shotgun (WGS) entry which is preliminary data.</text>
</comment>
<organism evidence="1 2">
    <name type="scientific">Rhizobium leguminosarum</name>
    <dbReference type="NCBI Taxonomy" id="384"/>
    <lineage>
        <taxon>Bacteria</taxon>
        <taxon>Pseudomonadati</taxon>
        <taxon>Pseudomonadota</taxon>
        <taxon>Alphaproteobacteria</taxon>
        <taxon>Hyphomicrobiales</taxon>
        <taxon>Rhizobiaceae</taxon>
        <taxon>Rhizobium/Agrobacterium group</taxon>
        <taxon>Rhizobium</taxon>
    </lineage>
</organism>
<dbReference type="EMBL" id="WXXP01001300">
    <property type="protein sequence ID" value="NEK56191.1"/>
    <property type="molecule type" value="Genomic_DNA"/>
</dbReference>
<proteinExistence type="predicted"/>
<name>A0A6P0DX36_RHILE</name>
<dbReference type="Proteomes" id="UP000471409">
    <property type="component" value="Unassembled WGS sequence"/>
</dbReference>
<dbReference type="Gene3D" id="2.60.40.10">
    <property type="entry name" value="Immunoglobulins"/>
    <property type="match status" value="1"/>
</dbReference>
<dbReference type="AlphaFoldDB" id="A0A6P0DX36"/>
<reference evidence="1 2" key="1">
    <citation type="submission" date="2020-01" db="EMBL/GenBank/DDBJ databases">
        <title>Rhizobium genotypes associated with high levels of biological nitrogen fixation by grain legumes in a temperate-maritime cropping system.</title>
        <authorList>
            <person name="Maluk M."/>
            <person name="Francesc Ferrando Molina F."/>
            <person name="Lopez Del Egido L."/>
            <person name="Lafos M."/>
            <person name="Langarica-Fuentes A."/>
            <person name="Gebre Yohannes G."/>
            <person name="Young M.W."/>
            <person name="Martin P."/>
            <person name="Gantlett R."/>
            <person name="Kenicer G."/>
            <person name="Hawes C."/>
            <person name="Begg G.S."/>
            <person name="Quilliam R.S."/>
            <person name="Squire G.R."/>
            <person name="Poole P.S."/>
            <person name="Young P.W."/>
            <person name="Iannetta P.M."/>
            <person name="James E.K."/>
        </authorList>
    </citation>
    <scope>NUCLEOTIDE SEQUENCE [LARGE SCALE GENOMIC DNA]</scope>
    <source>
        <strain evidence="1 2">JHI944</strain>
    </source>
</reference>
<gene>
    <name evidence="1" type="ORF">GUK36_44010</name>
</gene>
<feature type="non-terminal residue" evidence="1">
    <location>
        <position position="1"/>
    </location>
</feature>
<dbReference type="InterPro" id="IPR013783">
    <property type="entry name" value="Ig-like_fold"/>
</dbReference>
<evidence type="ECO:0000313" key="2">
    <source>
        <dbReference type="Proteomes" id="UP000471409"/>
    </source>
</evidence>
<dbReference type="GO" id="GO:0016787">
    <property type="term" value="F:hydrolase activity"/>
    <property type="evidence" value="ECO:0007669"/>
    <property type="project" value="UniProtKB-KW"/>
</dbReference>
<protein>
    <submittedName>
        <fullName evidence="1">Glycosyl hydrolase</fullName>
    </submittedName>
</protein>
<sequence length="99" mass="10525">LVVPDIGAPPAAPTGLVVERYLGLGGREERMLFWAAGDAGPAIFYDVLVSTDGGTFEKVSPAPLISTAFLHMSPPVDVRYAVCARDAFGRRSELCVCRS</sequence>
<keyword evidence="1" id="KW-0378">Hydrolase</keyword>
<evidence type="ECO:0000313" key="1">
    <source>
        <dbReference type="EMBL" id="NEK56191.1"/>
    </source>
</evidence>
<accession>A0A6P0DX36</accession>